<dbReference type="EMBL" id="MU839843">
    <property type="protein sequence ID" value="KAK1751116.1"/>
    <property type="molecule type" value="Genomic_DNA"/>
</dbReference>
<evidence type="ECO:0000313" key="2">
    <source>
        <dbReference type="EMBL" id="KAK1751116.1"/>
    </source>
</evidence>
<dbReference type="AlphaFoldDB" id="A0AAJ0B814"/>
<gene>
    <name evidence="2" type="ORF">QBC47DRAFT_364657</name>
</gene>
<evidence type="ECO:0000256" key="1">
    <source>
        <dbReference type="SAM" id="SignalP"/>
    </source>
</evidence>
<keyword evidence="3" id="KW-1185">Reference proteome</keyword>
<keyword evidence="1" id="KW-0732">Signal</keyword>
<evidence type="ECO:0008006" key="4">
    <source>
        <dbReference type="Google" id="ProtNLM"/>
    </source>
</evidence>
<protein>
    <recommendedName>
        <fullName evidence="4">Secreted protein</fullName>
    </recommendedName>
</protein>
<sequence length="111" mass="11193">MKVSSVLILAAGVYRAGAVLAGPGATICIAACAPLLLNPIAYAACLAGCAALEGPDGGEAHKSPRFLPDGTVVFEKESDQCAEVCKPLVNEPLTYSACLGGCAGATERQKK</sequence>
<proteinExistence type="predicted"/>
<reference evidence="2" key="1">
    <citation type="submission" date="2023-06" db="EMBL/GenBank/DDBJ databases">
        <title>Genome-scale phylogeny and comparative genomics of the fungal order Sordariales.</title>
        <authorList>
            <consortium name="Lawrence Berkeley National Laboratory"/>
            <person name="Hensen N."/>
            <person name="Bonometti L."/>
            <person name="Westerberg I."/>
            <person name="Brannstrom I.O."/>
            <person name="Guillou S."/>
            <person name="Cros-Aarteil S."/>
            <person name="Calhoun S."/>
            <person name="Haridas S."/>
            <person name="Kuo A."/>
            <person name="Mondo S."/>
            <person name="Pangilinan J."/>
            <person name="Riley R."/>
            <person name="Labutti K."/>
            <person name="Andreopoulos B."/>
            <person name="Lipzen A."/>
            <person name="Chen C."/>
            <person name="Yanf M."/>
            <person name="Daum C."/>
            <person name="Ng V."/>
            <person name="Clum A."/>
            <person name="Steindorff A."/>
            <person name="Ohm R."/>
            <person name="Martin F."/>
            <person name="Silar P."/>
            <person name="Natvig D."/>
            <person name="Lalanne C."/>
            <person name="Gautier V."/>
            <person name="Ament-Velasquez S.L."/>
            <person name="Kruys A."/>
            <person name="Hutchinson M.I."/>
            <person name="Powell A.J."/>
            <person name="Barry K."/>
            <person name="Miller A.N."/>
            <person name="Grigoriev I.V."/>
            <person name="Debuchy R."/>
            <person name="Gladieux P."/>
            <person name="Thoren M.H."/>
            <person name="Johannesson H."/>
        </authorList>
    </citation>
    <scope>NUCLEOTIDE SEQUENCE</scope>
    <source>
        <strain evidence="2">PSN4</strain>
    </source>
</reference>
<evidence type="ECO:0000313" key="3">
    <source>
        <dbReference type="Proteomes" id="UP001239445"/>
    </source>
</evidence>
<comment type="caution">
    <text evidence="2">The sequence shown here is derived from an EMBL/GenBank/DDBJ whole genome shotgun (WGS) entry which is preliminary data.</text>
</comment>
<dbReference type="Proteomes" id="UP001239445">
    <property type="component" value="Unassembled WGS sequence"/>
</dbReference>
<feature type="chain" id="PRO_5042553235" description="Secreted protein" evidence="1">
    <location>
        <begin position="22"/>
        <end position="111"/>
    </location>
</feature>
<accession>A0AAJ0B814</accession>
<feature type="signal peptide" evidence="1">
    <location>
        <begin position="1"/>
        <end position="21"/>
    </location>
</feature>
<organism evidence="2 3">
    <name type="scientific">Echria macrotheca</name>
    <dbReference type="NCBI Taxonomy" id="438768"/>
    <lineage>
        <taxon>Eukaryota</taxon>
        <taxon>Fungi</taxon>
        <taxon>Dikarya</taxon>
        <taxon>Ascomycota</taxon>
        <taxon>Pezizomycotina</taxon>
        <taxon>Sordariomycetes</taxon>
        <taxon>Sordariomycetidae</taxon>
        <taxon>Sordariales</taxon>
        <taxon>Schizotheciaceae</taxon>
        <taxon>Echria</taxon>
    </lineage>
</organism>
<name>A0AAJ0B814_9PEZI</name>